<keyword evidence="2" id="KW-0378">Hydrolase</keyword>
<dbReference type="InterPro" id="IPR012337">
    <property type="entry name" value="RNaseH-like_sf"/>
</dbReference>
<sequence length="235" mass="26442">MSAIISSLACSRMLPRALKRLLHRATLSDQSYRFMFGRAPDDEFVVIDCETTGLNVRSDDVVAIAAIKIRGNRILTSERFEAVVHPDSEMGTEAIKIHRLRRSDLAAAPVVWKVLPSFLRFIGPRPLVGYYVDFDVAMLDKYILPLVGIELPNERIEVSRLYYECKYGDAPPNTSIDLSFVAILRDLCIPPLGQHDAFNDALMTAMMFVQLRDLTERSVRIARQRASPVFNPTGA</sequence>
<evidence type="ECO:0000313" key="3">
    <source>
        <dbReference type="Proteomes" id="UP000564836"/>
    </source>
</evidence>
<name>A0A9X9YJM0_9BRAD</name>
<reference evidence="2 3" key="2">
    <citation type="journal article" date="2022" name="Int. J. Syst. Evol. Microbiol.">
        <title>Strains of Bradyrhizobium barranii sp. nov. associated with legumes native to Canada are symbionts of soybeans and belong to different subspecies (subsp. barranii subsp. nov. and subsp. apii subsp. nov.) and symbiovars (sv. glycinearum and sv. septentrionale).</title>
        <authorList>
            <person name="Bromfield E.S.P."/>
            <person name="Cloutier S."/>
            <person name="Wasai-Hara S."/>
            <person name="Minamisawa K."/>
        </authorList>
    </citation>
    <scope>NUCLEOTIDE SEQUENCE [LARGE SCALE GENOMIC DNA]</scope>
    <source>
        <strain evidence="2 3">323S2</strain>
    </source>
</reference>
<dbReference type="CDD" id="cd06127">
    <property type="entry name" value="DEDDh"/>
    <property type="match status" value="1"/>
</dbReference>
<evidence type="ECO:0000313" key="2">
    <source>
        <dbReference type="EMBL" id="UGX91125.1"/>
    </source>
</evidence>
<evidence type="ECO:0000259" key="1">
    <source>
        <dbReference type="SMART" id="SM00479"/>
    </source>
</evidence>
<proteinExistence type="predicted"/>
<dbReference type="GO" id="GO:0003676">
    <property type="term" value="F:nucleic acid binding"/>
    <property type="evidence" value="ECO:0007669"/>
    <property type="project" value="InterPro"/>
</dbReference>
<dbReference type="Proteomes" id="UP000564836">
    <property type="component" value="Chromosome"/>
</dbReference>
<dbReference type="Gene3D" id="3.30.420.10">
    <property type="entry name" value="Ribonuclease H-like superfamily/Ribonuclease H"/>
    <property type="match status" value="1"/>
</dbReference>
<reference evidence="2 3" key="1">
    <citation type="journal article" date="2017" name="Syst. Appl. Microbiol.">
        <title>Soybeans inoculated with root zone soils of Canadian native legumes harbour diverse and novel Bradyrhizobium spp. that possess agricultural potential.</title>
        <authorList>
            <person name="Bromfield E.S.P."/>
            <person name="Cloutier S."/>
            <person name="Tambong J.T."/>
            <person name="Tran Thi T.V."/>
        </authorList>
    </citation>
    <scope>NUCLEOTIDE SEQUENCE [LARGE SCALE GENOMIC DNA]</scope>
    <source>
        <strain evidence="2 3">323S2</strain>
    </source>
</reference>
<organism evidence="2 3">
    <name type="scientific">Bradyrhizobium barranii subsp. barranii</name>
    <dbReference type="NCBI Taxonomy" id="2823807"/>
    <lineage>
        <taxon>Bacteria</taxon>
        <taxon>Pseudomonadati</taxon>
        <taxon>Pseudomonadota</taxon>
        <taxon>Alphaproteobacteria</taxon>
        <taxon>Hyphomicrobiales</taxon>
        <taxon>Nitrobacteraceae</taxon>
        <taxon>Bradyrhizobium</taxon>
        <taxon>Bradyrhizobium barranii</taxon>
    </lineage>
</organism>
<dbReference type="GO" id="GO:0008408">
    <property type="term" value="F:3'-5' exonuclease activity"/>
    <property type="evidence" value="ECO:0007669"/>
    <property type="project" value="TreeGrafter"/>
</dbReference>
<dbReference type="AlphaFoldDB" id="A0A9X9YJM0"/>
<dbReference type="Pfam" id="PF00929">
    <property type="entry name" value="RNase_T"/>
    <property type="match status" value="1"/>
</dbReference>
<dbReference type="SMART" id="SM00479">
    <property type="entry name" value="EXOIII"/>
    <property type="match status" value="1"/>
</dbReference>
<dbReference type="NCBIfam" id="NF006601">
    <property type="entry name" value="PRK09145.1"/>
    <property type="match status" value="1"/>
</dbReference>
<gene>
    <name evidence="2" type="ORF">G6321_00035715</name>
</gene>
<dbReference type="GO" id="GO:0006259">
    <property type="term" value="P:DNA metabolic process"/>
    <property type="evidence" value="ECO:0007669"/>
    <property type="project" value="UniProtKB-ARBA"/>
</dbReference>
<dbReference type="PANTHER" id="PTHR30231">
    <property type="entry name" value="DNA POLYMERASE III SUBUNIT EPSILON"/>
    <property type="match status" value="1"/>
</dbReference>
<dbReference type="PANTHER" id="PTHR30231:SF7">
    <property type="entry name" value="BLR4117 PROTEIN"/>
    <property type="match status" value="1"/>
</dbReference>
<dbReference type="EMBL" id="CP088280">
    <property type="protein sequence ID" value="UGX91125.1"/>
    <property type="molecule type" value="Genomic_DNA"/>
</dbReference>
<keyword evidence="2" id="KW-0540">Nuclease</keyword>
<protein>
    <submittedName>
        <fullName evidence="2">3'-5' exonuclease</fullName>
    </submittedName>
</protein>
<feature type="domain" description="Exonuclease" evidence="1">
    <location>
        <begin position="43"/>
        <end position="217"/>
    </location>
</feature>
<dbReference type="GO" id="GO:0005829">
    <property type="term" value="C:cytosol"/>
    <property type="evidence" value="ECO:0007669"/>
    <property type="project" value="TreeGrafter"/>
</dbReference>
<dbReference type="InterPro" id="IPR013520">
    <property type="entry name" value="Ribonucl_H"/>
</dbReference>
<keyword evidence="2" id="KW-0269">Exonuclease</keyword>
<accession>A0A9X9YJM0</accession>
<dbReference type="RefSeq" id="WP_224517063.1">
    <property type="nucleotide sequence ID" value="NZ_CP088280.1"/>
</dbReference>
<dbReference type="SUPFAM" id="SSF53098">
    <property type="entry name" value="Ribonuclease H-like"/>
    <property type="match status" value="1"/>
</dbReference>
<dbReference type="InterPro" id="IPR036397">
    <property type="entry name" value="RNaseH_sf"/>
</dbReference>